<evidence type="ECO:0000256" key="8">
    <source>
        <dbReference type="ARBA" id="ARBA00022676"/>
    </source>
</evidence>
<comment type="catalytic activity">
    <reaction evidence="16">
        <text>Preferential cleavage: (Ac)2-L-Lys-D-Ala-|-D-Ala. Also transpeptidation of peptidyl-alanyl moieties that are N-acyl substituents of D-alanine.</text>
        <dbReference type="EC" id="3.4.16.4"/>
    </reaction>
</comment>
<dbReference type="OrthoDB" id="9766909at2"/>
<dbReference type="GO" id="GO:0008360">
    <property type="term" value="P:regulation of cell shape"/>
    <property type="evidence" value="ECO:0007669"/>
    <property type="project" value="UniProtKB-KW"/>
</dbReference>
<comment type="caution">
    <text evidence="21">The sequence shown here is derived from an EMBL/GenBank/DDBJ whole genome shotgun (WGS) entry which is preliminary data.</text>
</comment>
<dbReference type="PANTHER" id="PTHR32282:SF11">
    <property type="entry name" value="PENICILLIN-BINDING PROTEIN 1B"/>
    <property type="match status" value="1"/>
</dbReference>
<keyword evidence="13" id="KW-0472">Membrane</keyword>
<dbReference type="InterPro" id="IPR001264">
    <property type="entry name" value="Glyco_trans_51"/>
</dbReference>
<dbReference type="NCBIfam" id="TIGR02074">
    <property type="entry name" value="PBP_1a_fam"/>
    <property type="match status" value="1"/>
</dbReference>
<gene>
    <name evidence="21" type="ORF">CRV06_08790</name>
</gene>
<reference evidence="21 22" key="1">
    <citation type="submission" date="2017-10" db="EMBL/GenBank/DDBJ databases">
        <title>Genomics of the genus Arcobacter.</title>
        <authorList>
            <person name="Perez-Cataluna A."/>
            <person name="Figueras M.J."/>
        </authorList>
    </citation>
    <scope>NUCLEOTIDE SEQUENCE [LARGE SCALE GENOMIC DNA]</scope>
    <source>
        <strain evidence="21 22">DSM 24636</strain>
    </source>
</reference>
<dbReference type="Pfam" id="PF00905">
    <property type="entry name" value="Transpeptidase"/>
    <property type="match status" value="1"/>
</dbReference>
<keyword evidence="6" id="KW-0121">Carboxypeptidase</keyword>
<dbReference type="GO" id="GO:0071555">
    <property type="term" value="P:cell wall organization"/>
    <property type="evidence" value="ECO:0007669"/>
    <property type="project" value="UniProtKB-KW"/>
</dbReference>
<evidence type="ECO:0000259" key="20">
    <source>
        <dbReference type="Pfam" id="PF00912"/>
    </source>
</evidence>
<name>A0A4Q0XYZ6_9BACT</name>
<evidence type="ECO:0000256" key="13">
    <source>
        <dbReference type="ARBA" id="ARBA00023136"/>
    </source>
</evidence>
<evidence type="ECO:0000256" key="2">
    <source>
        <dbReference type="ARBA" id="ARBA00004752"/>
    </source>
</evidence>
<evidence type="ECO:0000256" key="7">
    <source>
        <dbReference type="ARBA" id="ARBA00022670"/>
    </source>
</evidence>
<comment type="similarity">
    <text evidence="3">In the C-terminal section; belongs to the transpeptidase family.</text>
</comment>
<comment type="subcellular location">
    <subcellularLocation>
        <location evidence="1">Cell membrane</location>
    </subcellularLocation>
</comment>
<dbReference type="SUPFAM" id="SSF56601">
    <property type="entry name" value="beta-lactamase/transpeptidase-like"/>
    <property type="match status" value="1"/>
</dbReference>
<feature type="domain" description="Penicillin-binding protein transpeptidase" evidence="19">
    <location>
        <begin position="340"/>
        <end position="602"/>
    </location>
</feature>
<dbReference type="STRING" id="877500.GCA_000935065_01786"/>
<protein>
    <submittedName>
        <fullName evidence="21">Penicillin-binding protein</fullName>
    </submittedName>
</protein>
<dbReference type="Gene3D" id="1.10.3810.10">
    <property type="entry name" value="Biosynthetic peptidoglycan transglycosylase-like"/>
    <property type="match status" value="1"/>
</dbReference>
<dbReference type="GO" id="GO:0030288">
    <property type="term" value="C:outer membrane-bounded periplasmic space"/>
    <property type="evidence" value="ECO:0007669"/>
    <property type="project" value="TreeGrafter"/>
</dbReference>
<dbReference type="GO" id="GO:0008658">
    <property type="term" value="F:penicillin binding"/>
    <property type="evidence" value="ECO:0007669"/>
    <property type="project" value="InterPro"/>
</dbReference>
<dbReference type="Proteomes" id="UP000290191">
    <property type="component" value="Unassembled WGS sequence"/>
</dbReference>
<keyword evidence="12" id="KW-0573">Peptidoglycan synthesis</keyword>
<dbReference type="AlphaFoldDB" id="A0A4Q0XYZ6"/>
<keyword evidence="8" id="KW-0328">Glycosyltransferase</keyword>
<keyword evidence="11" id="KW-0133">Cell shape</keyword>
<feature type="domain" description="Glycosyl transferase family 51" evidence="20">
    <location>
        <begin position="50"/>
        <end position="226"/>
    </location>
</feature>
<dbReference type="GO" id="GO:0009002">
    <property type="term" value="F:serine-type D-Ala-D-Ala carboxypeptidase activity"/>
    <property type="evidence" value="ECO:0007669"/>
    <property type="project" value="UniProtKB-EC"/>
</dbReference>
<dbReference type="PANTHER" id="PTHR32282">
    <property type="entry name" value="BINDING PROTEIN TRANSPEPTIDASE, PUTATIVE-RELATED"/>
    <property type="match status" value="1"/>
</dbReference>
<keyword evidence="5" id="KW-1003">Cell membrane</keyword>
<evidence type="ECO:0000256" key="4">
    <source>
        <dbReference type="ARBA" id="ARBA00007739"/>
    </source>
</evidence>
<dbReference type="SUPFAM" id="SSF53955">
    <property type="entry name" value="Lysozyme-like"/>
    <property type="match status" value="1"/>
</dbReference>
<dbReference type="InterPro" id="IPR036950">
    <property type="entry name" value="PBP_transglycosylase"/>
</dbReference>
<evidence type="ECO:0000313" key="21">
    <source>
        <dbReference type="EMBL" id="RXJ62917.1"/>
    </source>
</evidence>
<organism evidence="21 22">
    <name type="scientific">Halarcobacter anaerophilus</name>
    <dbReference type="NCBI Taxonomy" id="877500"/>
    <lineage>
        <taxon>Bacteria</taxon>
        <taxon>Pseudomonadati</taxon>
        <taxon>Campylobacterota</taxon>
        <taxon>Epsilonproteobacteria</taxon>
        <taxon>Campylobacterales</taxon>
        <taxon>Arcobacteraceae</taxon>
        <taxon>Halarcobacter</taxon>
    </lineage>
</organism>
<dbReference type="GO" id="GO:0009252">
    <property type="term" value="P:peptidoglycan biosynthetic process"/>
    <property type="evidence" value="ECO:0007669"/>
    <property type="project" value="UniProtKB-UniPathway"/>
</dbReference>
<dbReference type="GO" id="GO:0006508">
    <property type="term" value="P:proteolysis"/>
    <property type="evidence" value="ECO:0007669"/>
    <property type="project" value="UniProtKB-KW"/>
</dbReference>
<keyword evidence="7" id="KW-0645">Protease</keyword>
<dbReference type="EMBL" id="PDKO01000006">
    <property type="protein sequence ID" value="RXJ62917.1"/>
    <property type="molecule type" value="Genomic_DNA"/>
</dbReference>
<evidence type="ECO:0000256" key="11">
    <source>
        <dbReference type="ARBA" id="ARBA00022960"/>
    </source>
</evidence>
<keyword evidence="10" id="KW-0378">Hydrolase</keyword>
<comment type="pathway">
    <text evidence="2">Cell wall biogenesis; peptidoglycan biosynthesis.</text>
</comment>
<keyword evidence="22" id="KW-1185">Reference proteome</keyword>
<dbReference type="InterPro" id="IPR023346">
    <property type="entry name" value="Lysozyme-like_dom_sf"/>
</dbReference>
<evidence type="ECO:0000256" key="6">
    <source>
        <dbReference type="ARBA" id="ARBA00022645"/>
    </source>
</evidence>
<dbReference type="InterPro" id="IPR012338">
    <property type="entry name" value="Beta-lactam/transpept-like"/>
</dbReference>
<comment type="similarity">
    <text evidence="4">In the N-terminal section; belongs to the glycosyltransferase 51 family.</text>
</comment>
<comment type="catalytic activity">
    <reaction evidence="17">
        <text>[GlcNAc-(1-&gt;4)-Mur2Ac(oyl-L-Ala-gamma-D-Glu-L-Lys-D-Ala-D-Ala)](n)-di-trans,octa-cis-undecaprenyl diphosphate + beta-D-GlcNAc-(1-&gt;4)-Mur2Ac(oyl-L-Ala-gamma-D-Glu-L-Lys-D-Ala-D-Ala)-di-trans,octa-cis-undecaprenyl diphosphate = [GlcNAc-(1-&gt;4)-Mur2Ac(oyl-L-Ala-gamma-D-Glu-L-Lys-D-Ala-D-Ala)](n+1)-di-trans,octa-cis-undecaprenyl diphosphate + di-trans,octa-cis-undecaprenyl diphosphate + H(+)</text>
        <dbReference type="Rhea" id="RHEA:23708"/>
        <dbReference type="Rhea" id="RHEA-COMP:9602"/>
        <dbReference type="Rhea" id="RHEA-COMP:9603"/>
        <dbReference type="ChEBI" id="CHEBI:15378"/>
        <dbReference type="ChEBI" id="CHEBI:58405"/>
        <dbReference type="ChEBI" id="CHEBI:60033"/>
        <dbReference type="ChEBI" id="CHEBI:78435"/>
        <dbReference type="EC" id="2.4.99.28"/>
    </reaction>
</comment>
<keyword evidence="9" id="KW-0808">Transferase</keyword>
<dbReference type="Pfam" id="PF00912">
    <property type="entry name" value="Transgly"/>
    <property type="match status" value="1"/>
</dbReference>
<evidence type="ECO:0000256" key="1">
    <source>
        <dbReference type="ARBA" id="ARBA00004236"/>
    </source>
</evidence>
<feature type="compositionally biased region" description="Polar residues" evidence="18">
    <location>
        <begin position="643"/>
        <end position="657"/>
    </location>
</feature>
<dbReference type="GO" id="GO:0005886">
    <property type="term" value="C:plasma membrane"/>
    <property type="evidence" value="ECO:0007669"/>
    <property type="project" value="UniProtKB-SubCell"/>
</dbReference>
<evidence type="ECO:0000256" key="16">
    <source>
        <dbReference type="ARBA" id="ARBA00034000"/>
    </source>
</evidence>
<accession>A0A4Q0XYZ6</accession>
<evidence type="ECO:0000256" key="17">
    <source>
        <dbReference type="ARBA" id="ARBA00049902"/>
    </source>
</evidence>
<evidence type="ECO:0000256" key="18">
    <source>
        <dbReference type="SAM" id="MobiDB-lite"/>
    </source>
</evidence>
<evidence type="ECO:0000256" key="15">
    <source>
        <dbReference type="ARBA" id="ARBA00023316"/>
    </source>
</evidence>
<sequence>MMKYIFTFLLIIGIGIAGWLLNLYNEIRGDLDKVVNYNPPKTTQFFDRDGKLIANIFKKEHRLYVKYEDIPARVVEALVAIEDTHFFEHHGINPDAISRAMIKNIKAMKYVEGASTLTQQLIKSIVLTREKKLIRKIKEALLAVRLETILTKEQILERYLNQVYFGHSYYGIRTAAQGYFRKDLFELNLKEIAILVGLPKAPSFYDPTRNLKFTLTRANQVISRMHTLGWINDEEYKDSINYIPKVYNDTLTKNKAPYIVDYAIKILHKDIKDIRSGGYKINLTIDLDAQKIAREALKYGYDRIIQRDEKLQKNPKNNVDHDGNEVEEGYFVNSLNGALISIENNTGKILAMVGGVDYKESSFNRVVQSRRQPGSSAKPFFYQTALDLGYSPASQLIDIGRTYNYEIDGEEKKWQPKNYGGKFKGIITLRESLVKSRNLATINLVTDVGIDEMYKGLENFGITGMPKDLSITLGSFSISPFDFSKAYSSFSNDGIQVTPYMINSITNSKGETINFEPEVKYVDSPEQIYLMKSILEDVVLKGTGRRAKVKGIELAGKTGTTNNNTDAWFCGFSPTIQTIVWFGKDDNTAMRRSEGGGTTAAPSFSYFYKKYLEIHPEIQREFQMPDNVKSSYVNGHKEYYTQTSPLPKTQMPVTNEAPNGEIIEF</sequence>
<dbReference type="InterPro" id="IPR050396">
    <property type="entry name" value="Glycosyltr_51/Transpeptidase"/>
</dbReference>
<evidence type="ECO:0000256" key="9">
    <source>
        <dbReference type="ARBA" id="ARBA00022679"/>
    </source>
</evidence>
<dbReference type="Gene3D" id="3.40.710.10">
    <property type="entry name" value="DD-peptidase/beta-lactamase superfamily"/>
    <property type="match status" value="1"/>
</dbReference>
<evidence type="ECO:0000313" key="22">
    <source>
        <dbReference type="Proteomes" id="UP000290191"/>
    </source>
</evidence>
<evidence type="ECO:0000256" key="14">
    <source>
        <dbReference type="ARBA" id="ARBA00023268"/>
    </source>
</evidence>
<proteinExistence type="inferred from homology"/>
<keyword evidence="15" id="KW-0961">Cell wall biogenesis/degradation</keyword>
<feature type="region of interest" description="Disordered" evidence="18">
    <location>
        <begin position="643"/>
        <end position="665"/>
    </location>
</feature>
<keyword evidence="14" id="KW-0511">Multifunctional enzyme</keyword>
<dbReference type="InterPro" id="IPR001460">
    <property type="entry name" value="PCN-bd_Tpept"/>
</dbReference>
<evidence type="ECO:0000256" key="12">
    <source>
        <dbReference type="ARBA" id="ARBA00022984"/>
    </source>
</evidence>
<evidence type="ECO:0000256" key="5">
    <source>
        <dbReference type="ARBA" id="ARBA00022475"/>
    </source>
</evidence>
<dbReference type="UniPathway" id="UPA00219"/>
<dbReference type="GO" id="GO:0008955">
    <property type="term" value="F:peptidoglycan glycosyltransferase activity"/>
    <property type="evidence" value="ECO:0007669"/>
    <property type="project" value="UniProtKB-EC"/>
</dbReference>
<evidence type="ECO:0000259" key="19">
    <source>
        <dbReference type="Pfam" id="PF00905"/>
    </source>
</evidence>
<evidence type="ECO:0000256" key="10">
    <source>
        <dbReference type="ARBA" id="ARBA00022801"/>
    </source>
</evidence>
<dbReference type="FunFam" id="1.10.3810.10:FF:000001">
    <property type="entry name" value="Penicillin-binding protein 1A"/>
    <property type="match status" value="1"/>
</dbReference>
<evidence type="ECO:0000256" key="3">
    <source>
        <dbReference type="ARBA" id="ARBA00007090"/>
    </source>
</evidence>